<evidence type="ECO:0000313" key="9">
    <source>
        <dbReference type="EMBL" id="AEW06312.1"/>
    </source>
</evidence>
<feature type="chain" id="PRO_5038396411" evidence="7">
    <location>
        <begin position="21"/>
        <end position="347"/>
    </location>
</feature>
<evidence type="ECO:0000259" key="8">
    <source>
        <dbReference type="Pfam" id="PF02608"/>
    </source>
</evidence>
<evidence type="ECO:0000256" key="7">
    <source>
        <dbReference type="SAM" id="SignalP"/>
    </source>
</evidence>
<dbReference type="CDD" id="cd06354">
    <property type="entry name" value="PBP1_PrnA-like"/>
    <property type="match status" value="1"/>
</dbReference>
<dbReference type="InterPro" id="IPR050957">
    <property type="entry name" value="BMP_lipoprotein"/>
</dbReference>
<sequence>MKARALALAATLLVGGGLLAGCGSTSSSTGASSTSGSKAAQYKVGLVTDTGGLNDHGFNHLAYEGLLQAKNQLGVTVSVVQSQTESDYVPFLTNYAKQGYNLVIAVGFLMAQAVQQVSHEFPHTHFMIIDDEVNGPNVTSSLFETQQCGYLVGELAGLIQKDHALPNINNDNTLGVVGGMSIPPVNTYIAGFYAGVHAVDPSAKILLKYTNDFNNPNNGQVFAQSEIAQHADIIFQVAGGSGLGVITAAQQAHVYAIGVDADQNYLAPNTVITSAEKGVNVATFDTIKEGLDGTLKAGPQYFSLANNGVGMAPPISAIPRSIVNQVLQSEKEIISGKIVPPTNIPNS</sequence>
<evidence type="ECO:0000256" key="3">
    <source>
        <dbReference type="ARBA" id="ARBA00022475"/>
    </source>
</evidence>
<dbReference type="Pfam" id="PF02608">
    <property type="entry name" value="Bmp"/>
    <property type="match status" value="1"/>
</dbReference>
<evidence type="ECO:0000256" key="1">
    <source>
        <dbReference type="ARBA" id="ARBA00004193"/>
    </source>
</evidence>
<dbReference type="EMBL" id="CP003179">
    <property type="protein sequence ID" value="AEW06312.1"/>
    <property type="molecule type" value="Genomic_DNA"/>
</dbReference>
<dbReference type="PANTHER" id="PTHR34296:SF2">
    <property type="entry name" value="ABC TRANSPORTER GUANOSINE-BINDING PROTEIN NUPN"/>
    <property type="match status" value="1"/>
</dbReference>
<feature type="signal peptide" evidence="7">
    <location>
        <begin position="1"/>
        <end position="20"/>
    </location>
</feature>
<dbReference type="GO" id="GO:0005886">
    <property type="term" value="C:plasma membrane"/>
    <property type="evidence" value="ECO:0007669"/>
    <property type="project" value="UniProtKB-SubCell"/>
</dbReference>
<dbReference type="Proteomes" id="UP000005439">
    <property type="component" value="Chromosome"/>
</dbReference>
<dbReference type="PANTHER" id="PTHR34296">
    <property type="entry name" value="TRANSCRIPTIONAL ACTIVATOR PROTEIN MED"/>
    <property type="match status" value="1"/>
</dbReference>
<comment type="subcellular location">
    <subcellularLocation>
        <location evidence="1">Cell membrane</location>
        <topology evidence="1">Lipid-anchor</topology>
    </subcellularLocation>
</comment>
<reference evidence="10" key="1">
    <citation type="submission" date="2011-12" db="EMBL/GenBank/DDBJ databases">
        <title>The complete genome of chromosome of Sulfobacillus acidophilus DSM 10332.</title>
        <authorList>
            <person name="Lucas S."/>
            <person name="Han J."/>
            <person name="Lapidus A."/>
            <person name="Bruce D."/>
            <person name="Goodwin L."/>
            <person name="Pitluck S."/>
            <person name="Peters L."/>
            <person name="Kyrpides N."/>
            <person name="Mavromatis K."/>
            <person name="Ivanova N."/>
            <person name="Mikhailova N."/>
            <person name="Chertkov O."/>
            <person name="Saunders E."/>
            <person name="Detter J.C."/>
            <person name="Tapia R."/>
            <person name="Han C."/>
            <person name="Land M."/>
            <person name="Hauser L."/>
            <person name="Markowitz V."/>
            <person name="Cheng J.-F."/>
            <person name="Hugenholtz P."/>
            <person name="Woyke T."/>
            <person name="Wu D."/>
            <person name="Pukall R."/>
            <person name="Gehrich-Schroeter G."/>
            <person name="Schneider S."/>
            <person name="Klenk H.-P."/>
            <person name="Eisen J.A."/>
        </authorList>
    </citation>
    <scope>NUCLEOTIDE SEQUENCE [LARGE SCALE GENOMIC DNA]</scope>
    <source>
        <strain evidence="10">ATCC 700253 / DSM 10332 / NAL</strain>
    </source>
</reference>
<name>G8TZ42_SULAD</name>
<evidence type="ECO:0000256" key="5">
    <source>
        <dbReference type="ARBA" id="ARBA00023136"/>
    </source>
</evidence>
<organism evidence="9 10">
    <name type="scientific">Sulfobacillus acidophilus (strain ATCC 700253 / DSM 10332 / NAL)</name>
    <dbReference type="NCBI Taxonomy" id="679936"/>
    <lineage>
        <taxon>Bacteria</taxon>
        <taxon>Bacillati</taxon>
        <taxon>Bacillota</taxon>
        <taxon>Clostridia</taxon>
        <taxon>Eubacteriales</taxon>
        <taxon>Clostridiales Family XVII. Incertae Sedis</taxon>
        <taxon>Sulfobacillus</taxon>
    </lineage>
</organism>
<gene>
    <name evidence="9" type="ordered locus">Sulac_2851</name>
</gene>
<keyword evidence="6" id="KW-0449">Lipoprotein</keyword>
<dbReference type="InterPro" id="IPR028082">
    <property type="entry name" value="Peripla_BP_I"/>
</dbReference>
<protein>
    <submittedName>
        <fullName evidence="9">Nucleoside-binding protein</fullName>
    </submittedName>
</protein>
<dbReference type="Gene3D" id="3.40.50.2300">
    <property type="match status" value="2"/>
</dbReference>
<dbReference type="InterPro" id="IPR003760">
    <property type="entry name" value="PnrA-like"/>
</dbReference>
<keyword evidence="4 7" id="KW-0732">Signal</keyword>
<dbReference type="KEGG" id="sap:Sulac_2851"/>
<keyword evidence="3" id="KW-1003">Cell membrane</keyword>
<dbReference type="SUPFAM" id="SSF53822">
    <property type="entry name" value="Periplasmic binding protein-like I"/>
    <property type="match status" value="1"/>
</dbReference>
<feature type="domain" description="ABC transporter substrate-binding protein PnrA-like" evidence="8">
    <location>
        <begin position="45"/>
        <end position="340"/>
    </location>
</feature>
<proteinExistence type="inferred from homology"/>
<accession>G8TZ42</accession>
<evidence type="ECO:0000313" key="10">
    <source>
        <dbReference type="Proteomes" id="UP000005439"/>
    </source>
</evidence>
<evidence type="ECO:0000256" key="2">
    <source>
        <dbReference type="ARBA" id="ARBA00008610"/>
    </source>
</evidence>
<reference evidence="9 10" key="2">
    <citation type="journal article" date="2012" name="Stand. Genomic Sci.">
        <title>Complete genome sequence of the moderately thermophilic mineral-sulfide-oxidizing firmicute Sulfobacillus acidophilus type strain (NAL(T)).</title>
        <authorList>
            <person name="Anderson I."/>
            <person name="Chertkov O."/>
            <person name="Chen A."/>
            <person name="Saunders E."/>
            <person name="Lapidus A."/>
            <person name="Nolan M."/>
            <person name="Lucas S."/>
            <person name="Hammon N."/>
            <person name="Deshpande S."/>
            <person name="Cheng J.F."/>
            <person name="Han C."/>
            <person name="Tapia R."/>
            <person name="Goodwin L.A."/>
            <person name="Pitluck S."/>
            <person name="Liolios K."/>
            <person name="Pagani I."/>
            <person name="Ivanova N."/>
            <person name="Mikhailova N."/>
            <person name="Pati A."/>
            <person name="Palaniappan K."/>
            <person name="Land M."/>
            <person name="Pan C."/>
            <person name="Rohde M."/>
            <person name="Pukall R."/>
            <person name="Goker M."/>
            <person name="Detter J.C."/>
            <person name="Woyke T."/>
            <person name="Bristow J."/>
            <person name="Eisen J.A."/>
            <person name="Markowitz V."/>
            <person name="Hugenholtz P."/>
            <person name="Kyrpides N.C."/>
            <person name="Klenk H.P."/>
            <person name="Mavromatis K."/>
        </authorList>
    </citation>
    <scope>NUCLEOTIDE SEQUENCE [LARGE SCALE GENOMIC DNA]</scope>
    <source>
        <strain evidence="10">ATCC 700253 / DSM 10332 / NAL</strain>
    </source>
</reference>
<dbReference type="STRING" id="679936.Sulac_2851"/>
<dbReference type="PATRIC" id="fig|679936.5.peg.2944"/>
<keyword evidence="5" id="KW-0472">Membrane</keyword>
<comment type="similarity">
    <text evidence="2">Belongs to the BMP lipoprotein family.</text>
</comment>
<dbReference type="AlphaFoldDB" id="G8TZ42"/>
<dbReference type="HOGENOM" id="CLU_038813_0_0_9"/>
<dbReference type="PROSITE" id="PS51257">
    <property type="entry name" value="PROKAR_LIPOPROTEIN"/>
    <property type="match status" value="1"/>
</dbReference>
<keyword evidence="10" id="KW-1185">Reference proteome</keyword>
<evidence type="ECO:0000256" key="6">
    <source>
        <dbReference type="ARBA" id="ARBA00023288"/>
    </source>
</evidence>
<evidence type="ECO:0000256" key="4">
    <source>
        <dbReference type="ARBA" id="ARBA00022729"/>
    </source>
</evidence>